<keyword evidence="3" id="KW-0223">Dioxygenase</keyword>
<evidence type="ECO:0000313" key="8">
    <source>
        <dbReference type="Proteomes" id="UP001634393"/>
    </source>
</evidence>
<dbReference type="GO" id="GO:0046872">
    <property type="term" value="F:metal ion binding"/>
    <property type="evidence" value="ECO:0007669"/>
    <property type="project" value="UniProtKB-KW"/>
</dbReference>
<name>A0ABD3S3E8_9LAMI</name>
<evidence type="ECO:0000256" key="6">
    <source>
        <dbReference type="PIRSR" id="PIRSR604294-1"/>
    </source>
</evidence>
<dbReference type="InterPro" id="IPR004294">
    <property type="entry name" value="Carotenoid_Oase"/>
</dbReference>
<proteinExistence type="inferred from homology"/>
<sequence>MSSLVLFSSIKHSTKNHVIPSKHESISISAEKKIFNRNLCRRRPPGLTVTNIATTKPSTVIPPSKNDSKLVAWTSVKQERWQGELHVQGQIPLWLSGTYLRNGPGLWHLGDYNFRHLFDGYATLVRLHFENGRLIMAHRQIESEAYKAAKKNNKICYREFSEVPKPDNFLSYIGDLAKLFSGASLTDNPNTGVVKLGDGRVVCLTETIKGSIIVDPDTLDTIGKFEFSDNLGGLIHSAHPIVTDTEFLTLIPDLINPGYMVVRMEPGTNERKYIGRVNCRGGPSPGWVHSFPVTEHYVVVPEMPLRYCAQNLLKAEPTPLFKFQWHPESKGYMHIMCKASGKLVASVEVPLYVTFHFINAYEEKDEDGRVTAVIADCCEHSADTSILQKLRLQDLRSSTGQDVLPHAKVGRFRIPMDGSPYGSLKAALDPNEHGKGMDMCSINPNFLGKKYRYAYACGAQRPCNFPNTITKIDLVEKKAKNWYDEGSVPSEPFFVPRPGATEEDDGVVISMISDKDGEGYALLLDGSTFEEIARAKFPYGLPYGLHGCWVPKK</sequence>
<keyword evidence="4" id="KW-0560">Oxidoreductase</keyword>
<accession>A0ABD3S3E8</accession>
<comment type="similarity">
    <text evidence="1">Belongs to the carotenoid oxygenase family.</text>
</comment>
<comment type="cofactor">
    <cofactor evidence="6">
        <name>Fe(2+)</name>
        <dbReference type="ChEBI" id="CHEBI:29033"/>
    </cofactor>
    <text evidence="6">Binds 1 Fe(2+) ion per subunit.</text>
</comment>
<comment type="caution">
    <text evidence="7">The sequence shown here is derived from an EMBL/GenBank/DDBJ whole genome shotgun (WGS) entry which is preliminary data.</text>
</comment>
<dbReference type="Proteomes" id="UP001634393">
    <property type="component" value="Unassembled WGS sequence"/>
</dbReference>
<evidence type="ECO:0000256" key="4">
    <source>
        <dbReference type="ARBA" id="ARBA00023002"/>
    </source>
</evidence>
<dbReference type="PANTHER" id="PTHR10543">
    <property type="entry name" value="BETA-CAROTENE DIOXYGENASE"/>
    <property type="match status" value="1"/>
</dbReference>
<feature type="binding site" evidence="6">
    <location>
        <position position="239"/>
    </location>
    <ligand>
        <name>Fe cation</name>
        <dbReference type="ChEBI" id="CHEBI:24875"/>
        <note>catalytic</note>
    </ligand>
</feature>
<dbReference type="Pfam" id="PF03055">
    <property type="entry name" value="RPE65"/>
    <property type="match status" value="1"/>
</dbReference>
<feature type="binding site" evidence="6">
    <location>
        <position position="546"/>
    </location>
    <ligand>
        <name>Fe cation</name>
        <dbReference type="ChEBI" id="CHEBI:24875"/>
        <note>catalytic</note>
    </ligand>
</feature>
<dbReference type="GO" id="GO:0051213">
    <property type="term" value="F:dioxygenase activity"/>
    <property type="evidence" value="ECO:0007669"/>
    <property type="project" value="UniProtKB-KW"/>
</dbReference>
<dbReference type="EMBL" id="JBJXBP010000007">
    <property type="protein sequence ID" value="KAL3819006.1"/>
    <property type="molecule type" value="Genomic_DNA"/>
</dbReference>
<gene>
    <name evidence="7" type="ORF">ACJIZ3_004911</name>
</gene>
<protein>
    <submittedName>
        <fullName evidence="7">Uncharacterized protein</fullName>
    </submittedName>
</protein>
<evidence type="ECO:0000256" key="3">
    <source>
        <dbReference type="ARBA" id="ARBA00022964"/>
    </source>
</evidence>
<feature type="binding site" evidence="6">
    <location>
        <position position="289"/>
    </location>
    <ligand>
        <name>Fe cation</name>
        <dbReference type="ChEBI" id="CHEBI:24875"/>
        <note>catalytic</note>
    </ligand>
</feature>
<keyword evidence="2 6" id="KW-0479">Metal-binding</keyword>
<feature type="binding site" evidence="6">
    <location>
        <position position="356"/>
    </location>
    <ligand>
        <name>Fe cation</name>
        <dbReference type="ChEBI" id="CHEBI:24875"/>
        <note>catalytic</note>
    </ligand>
</feature>
<dbReference type="PANTHER" id="PTHR10543:SF24">
    <property type="entry name" value="CAROTENOID ISOMEROOXYGENASE"/>
    <property type="match status" value="1"/>
</dbReference>
<keyword evidence="5 6" id="KW-0408">Iron</keyword>
<evidence type="ECO:0000256" key="5">
    <source>
        <dbReference type="ARBA" id="ARBA00023004"/>
    </source>
</evidence>
<dbReference type="AlphaFoldDB" id="A0ABD3S3E8"/>
<evidence type="ECO:0000256" key="1">
    <source>
        <dbReference type="ARBA" id="ARBA00006787"/>
    </source>
</evidence>
<keyword evidence="8" id="KW-1185">Reference proteome</keyword>
<evidence type="ECO:0000313" key="7">
    <source>
        <dbReference type="EMBL" id="KAL3819006.1"/>
    </source>
</evidence>
<organism evidence="7 8">
    <name type="scientific">Penstemon smallii</name>
    <dbReference type="NCBI Taxonomy" id="265156"/>
    <lineage>
        <taxon>Eukaryota</taxon>
        <taxon>Viridiplantae</taxon>
        <taxon>Streptophyta</taxon>
        <taxon>Embryophyta</taxon>
        <taxon>Tracheophyta</taxon>
        <taxon>Spermatophyta</taxon>
        <taxon>Magnoliopsida</taxon>
        <taxon>eudicotyledons</taxon>
        <taxon>Gunneridae</taxon>
        <taxon>Pentapetalae</taxon>
        <taxon>asterids</taxon>
        <taxon>lamiids</taxon>
        <taxon>Lamiales</taxon>
        <taxon>Plantaginaceae</taxon>
        <taxon>Cheloneae</taxon>
        <taxon>Penstemon</taxon>
    </lineage>
</organism>
<evidence type="ECO:0000256" key="2">
    <source>
        <dbReference type="ARBA" id="ARBA00022723"/>
    </source>
</evidence>
<reference evidence="7 8" key="1">
    <citation type="submission" date="2024-12" db="EMBL/GenBank/DDBJ databases">
        <title>The unique morphological basis and parallel evolutionary history of personate flowers in Penstemon.</title>
        <authorList>
            <person name="Depatie T.H."/>
            <person name="Wessinger C.A."/>
        </authorList>
    </citation>
    <scope>NUCLEOTIDE SEQUENCE [LARGE SCALE GENOMIC DNA]</scope>
    <source>
        <strain evidence="7">WTNN_2</strain>
        <tissue evidence="7">Leaf</tissue>
    </source>
</reference>